<accession>B6BM64</accession>
<reference evidence="4 5" key="1">
    <citation type="journal article" date="2012" name="Proc. Natl. Acad. Sci. U.S.A.">
        <title>Genome and physiology of a model Epsilonproteobacterium responsible for sulfide detoxification in marine oxygen depletion zones.</title>
        <authorList>
            <person name="Grote J."/>
            <person name="Schott T."/>
            <person name="Bruckner C.G."/>
            <person name="Glockner F.O."/>
            <person name="Jost G."/>
            <person name="Teeling H."/>
            <person name="Labrenz M."/>
            <person name="Jurgens K."/>
        </authorList>
    </citation>
    <scope>NUCLEOTIDE SEQUENCE [LARGE SCALE GENOMIC DNA]</scope>
    <source>
        <strain evidence="4 5">GD1</strain>
    </source>
</reference>
<name>B6BM64_SULGG</name>
<evidence type="ECO:0000259" key="3">
    <source>
        <dbReference type="Pfam" id="PF00156"/>
    </source>
</evidence>
<comment type="caution">
    <text evidence="4">The sequence shown here is derived from an EMBL/GenBank/DDBJ whole genome shotgun (WGS) entry which is preliminary data.</text>
</comment>
<dbReference type="InterPro" id="IPR000836">
    <property type="entry name" value="PRTase_dom"/>
</dbReference>
<dbReference type="STRING" id="929558.SMGD1_0831"/>
<dbReference type="Pfam" id="PF00156">
    <property type="entry name" value="Pribosyltran"/>
    <property type="match status" value="1"/>
</dbReference>
<proteinExistence type="predicted"/>
<dbReference type="RefSeq" id="WP_008339107.1">
    <property type="nucleotide sequence ID" value="NZ_AFRZ01000001.1"/>
</dbReference>
<dbReference type="OrthoDB" id="5327200at2"/>
<keyword evidence="1 4" id="KW-0328">Glycosyltransferase</keyword>
<sequence length="148" mass="17319">MKYYSYEDFRIDTKKLLLDVKEFKPEVIVAIARGGLTLAHAIAEGLDIREVQTIRTELYDKTQKRETISIFGDCNFRDTSRVLIVDDIADSGDTLKAVIPHLKSLHKDIEFKSATLFYKKSSVFEPNFWVNEADDWIDFFWERDFKVN</sequence>
<dbReference type="AlphaFoldDB" id="B6BM64"/>
<accession>H1FX48</accession>
<dbReference type="EC" id="2.4.2.-" evidence="4"/>
<dbReference type="CDD" id="cd06223">
    <property type="entry name" value="PRTases_typeI"/>
    <property type="match status" value="1"/>
</dbReference>
<dbReference type="HOGENOM" id="CLU_080904_1_2_7"/>
<evidence type="ECO:0000313" key="5">
    <source>
        <dbReference type="Proteomes" id="UP000006431"/>
    </source>
</evidence>
<dbReference type="PANTHER" id="PTHR43363:SF1">
    <property type="entry name" value="HYPOXANTHINE-GUANINE PHOSPHORIBOSYLTRANSFERASE"/>
    <property type="match status" value="1"/>
</dbReference>
<gene>
    <name evidence="4" type="ORF">SMGD1_0831</name>
</gene>
<dbReference type="InterPro" id="IPR029057">
    <property type="entry name" value="PRTase-like"/>
</dbReference>
<evidence type="ECO:0000256" key="1">
    <source>
        <dbReference type="ARBA" id="ARBA00022676"/>
    </source>
</evidence>
<dbReference type="PATRIC" id="fig|929558.5.peg.830"/>
<dbReference type="GO" id="GO:0016757">
    <property type="term" value="F:glycosyltransferase activity"/>
    <property type="evidence" value="ECO:0007669"/>
    <property type="project" value="UniProtKB-KW"/>
</dbReference>
<feature type="domain" description="Phosphoribosyltransferase" evidence="3">
    <location>
        <begin position="17"/>
        <end position="142"/>
    </location>
</feature>
<dbReference type="Proteomes" id="UP000006431">
    <property type="component" value="Unassembled WGS sequence"/>
</dbReference>
<dbReference type="Gene3D" id="3.40.50.2020">
    <property type="match status" value="1"/>
</dbReference>
<evidence type="ECO:0000313" key="4">
    <source>
        <dbReference type="EMBL" id="EHP29358.1"/>
    </source>
</evidence>
<dbReference type="SUPFAM" id="SSF53271">
    <property type="entry name" value="PRTase-like"/>
    <property type="match status" value="1"/>
</dbReference>
<protein>
    <submittedName>
        <fullName evidence="4">Phosphoribosyltransferase</fullName>
        <ecNumber evidence="4">2.4.2.-</ecNumber>
    </submittedName>
</protein>
<organism evidence="4 5">
    <name type="scientific">Sulfurimonas gotlandica (strain DSM 19862 / JCM 16533 / GD1)</name>
    <dbReference type="NCBI Taxonomy" id="929558"/>
    <lineage>
        <taxon>Bacteria</taxon>
        <taxon>Pseudomonadati</taxon>
        <taxon>Campylobacterota</taxon>
        <taxon>Epsilonproteobacteria</taxon>
        <taxon>Campylobacterales</taxon>
        <taxon>Sulfurimonadaceae</taxon>
        <taxon>Sulfurimonas</taxon>
    </lineage>
</organism>
<keyword evidence="5" id="KW-1185">Reference proteome</keyword>
<dbReference type="eggNOG" id="COG2236">
    <property type="taxonomic scope" value="Bacteria"/>
</dbReference>
<dbReference type="PANTHER" id="PTHR43363">
    <property type="entry name" value="HYPOXANTHINE PHOSPHORIBOSYLTRANSFERASE"/>
    <property type="match status" value="1"/>
</dbReference>
<dbReference type="EMBL" id="AFRZ01000001">
    <property type="protein sequence ID" value="EHP29358.1"/>
    <property type="molecule type" value="Genomic_DNA"/>
</dbReference>
<keyword evidence="2 4" id="KW-0808">Transferase</keyword>
<evidence type="ECO:0000256" key="2">
    <source>
        <dbReference type="ARBA" id="ARBA00022679"/>
    </source>
</evidence>